<comment type="caution">
    <text evidence="3">The sequence shown here is derived from an EMBL/GenBank/DDBJ whole genome shotgun (WGS) entry which is preliminary data.</text>
</comment>
<dbReference type="OrthoDB" id="9802857at2"/>
<dbReference type="InterPro" id="IPR003607">
    <property type="entry name" value="HD/PDEase_dom"/>
</dbReference>
<dbReference type="STRING" id="1280514.AXFE_20390"/>
<dbReference type="Proteomes" id="UP000032360">
    <property type="component" value="Unassembled WGS sequence"/>
</dbReference>
<proteinExistence type="predicted"/>
<gene>
    <name evidence="3" type="ORF">AXFE_20390</name>
</gene>
<dbReference type="Pfam" id="PF01966">
    <property type="entry name" value="HD"/>
    <property type="match status" value="1"/>
</dbReference>
<feature type="compositionally biased region" description="Basic and acidic residues" evidence="1">
    <location>
        <begin position="1"/>
        <end position="10"/>
    </location>
</feature>
<evidence type="ECO:0000313" key="4">
    <source>
        <dbReference type="Proteomes" id="UP000032360"/>
    </source>
</evidence>
<dbReference type="InterPro" id="IPR052567">
    <property type="entry name" value="OP_Dioxygenase"/>
</dbReference>
<evidence type="ECO:0000259" key="2">
    <source>
        <dbReference type="Pfam" id="PF01966"/>
    </source>
</evidence>
<evidence type="ECO:0000313" key="3">
    <source>
        <dbReference type="EMBL" id="KJF17126.1"/>
    </source>
</evidence>
<organism evidence="3 4">
    <name type="scientific">Acidithrix ferrooxidans</name>
    <dbReference type="NCBI Taxonomy" id="1280514"/>
    <lineage>
        <taxon>Bacteria</taxon>
        <taxon>Bacillati</taxon>
        <taxon>Actinomycetota</taxon>
        <taxon>Acidimicrobiia</taxon>
        <taxon>Acidimicrobiales</taxon>
        <taxon>Acidimicrobiaceae</taxon>
        <taxon>Acidithrix</taxon>
    </lineage>
</organism>
<dbReference type="AlphaFoldDB" id="A0A0D8HJ56"/>
<dbReference type="RefSeq" id="WP_082058644.1">
    <property type="nucleotide sequence ID" value="NZ_JXYS01000065.1"/>
</dbReference>
<reference evidence="3 4" key="1">
    <citation type="submission" date="2015-01" db="EMBL/GenBank/DDBJ databases">
        <title>Draft genome of the acidophilic iron oxidizer Acidithrix ferrooxidans strain Py-F3.</title>
        <authorList>
            <person name="Poehlein A."/>
            <person name="Eisen S."/>
            <person name="Schloemann M."/>
            <person name="Johnson B.D."/>
            <person name="Daniel R."/>
            <person name="Muehling M."/>
        </authorList>
    </citation>
    <scope>NUCLEOTIDE SEQUENCE [LARGE SCALE GENOMIC DNA]</scope>
    <source>
        <strain evidence="3 4">Py-F3</strain>
    </source>
</reference>
<accession>A0A0D8HJ56</accession>
<dbReference type="CDD" id="cd00077">
    <property type="entry name" value="HDc"/>
    <property type="match status" value="1"/>
</dbReference>
<dbReference type="PANTHER" id="PTHR40202">
    <property type="match status" value="1"/>
</dbReference>
<feature type="region of interest" description="Disordered" evidence="1">
    <location>
        <begin position="1"/>
        <end position="20"/>
    </location>
</feature>
<dbReference type="SUPFAM" id="SSF109604">
    <property type="entry name" value="HD-domain/PDEase-like"/>
    <property type="match status" value="1"/>
</dbReference>
<feature type="compositionally biased region" description="Polar residues" evidence="1">
    <location>
        <begin position="11"/>
        <end position="20"/>
    </location>
</feature>
<evidence type="ECO:0000256" key="1">
    <source>
        <dbReference type="SAM" id="MobiDB-lite"/>
    </source>
</evidence>
<name>A0A0D8HJ56_9ACTN</name>
<protein>
    <submittedName>
        <fullName evidence="3">HD domain protein</fullName>
    </submittedName>
</protein>
<sequence>MHNLHMHEKTTTSSLNNTFSAMDSSNKDQWMAIGHETSKNQPRVAQSILTMLNSLKDIVDGFSVDQLTHSLQTATRAEEDKAEPQMIVAALCHDIGKAISVANHAQIAAEILRPYVDEDVYNVIRTHQEFQG</sequence>
<keyword evidence="4" id="KW-1185">Reference proteome</keyword>
<dbReference type="Gene3D" id="1.10.3210.10">
    <property type="entry name" value="Hypothetical protein af1432"/>
    <property type="match status" value="1"/>
</dbReference>
<feature type="domain" description="HD" evidence="2">
    <location>
        <begin position="68"/>
        <end position="130"/>
    </location>
</feature>
<dbReference type="InterPro" id="IPR006674">
    <property type="entry name" value="HD_domain"/>
</dbReference>
<dbReference type="PANTHER" id="PTHR40202:SF1">
    <property type="entry name" value="HD DOMAIN-CONTAINING PROTEIN"/>
    <property type="match status" value="1"/>
</dbReference>
<dbReference type="EMBL" id="JXYS01000065">
    <property type="protein sequence ID" value="KJF17126.1"/>
    <property type="molecule type" value="Genomic_DNA"/>
</dbReference>